<proteinExistence type="predicted"/>
<organism evidence="2 3">
    <name type="scientific">Chryseobacterium vrystaatense</name>
    <dbReference type="NCBI Taxonomy" id="307480"/>
    <lineage>
        <taxon>Bacteria</taxon>
        <taxon>Pseudomonadati</taxon>
        <taxon>Bacteroidota</taxon>
        <taxon>Flavobacteriia</taxon>
        <taxon>Flavobacteriales</taxon>
        <taxon>Weeksellaceae</taxon>
        <taxon>Chryseobacterium group</taxon>
        <taxon>Chryseobacterium</taxon>
    </lineage>
</organism>
<keyword evidence="1" id="KW-0812">Transmembrane</keyword>
<protein>
    <submittedName>
        <fullName evidence="2">Uncharacterized protein</fullName>
    </submittedName>
</protein>
<reference evidence="3" key="1">
    <citation type="submission" date="2016-11" db="EMBL/GenBank/DDBJ databases">
        <authorList>
            <person name="Varghese N."/>
            <person name="Submissions S."/>
        </authorList>
    </citation>
    <scope>NUCLEOTIDE SEQUENCE [LARGE SCALE GENOMIC DNA]</scope>
    <source>
        <strain evidence="3">YR203</strain>
    </source>
</reference>
<dbReference type="Proteomes" id="UP000184108">
    <property type="component" value="Unassembled WGS sequence"/>
</dbReference>
<dbReference type="AlphaFoldDB" id="A0A1M5AIW3"/>
<evidence type="ECO:0000256" key="1">
    <source>
        <dbReference type="SAM" id="Phobius"/>
    </source>
</evidence>
<accession>A0A1M5AIW3</accession>
<dbReference type="RefSeq" id="WP_073173008.1">
    <property type="nucleotide sequence ID" value="NZ_FQVE01000002.1"/>
</dbReference>
<evidence type="ECO:0000313" key="2">
    <source>
        <dbReference type="EMBL" id="SHF30074.1"/>
    </source>
</evidence>
<name>A0A1M5AIW3_9FLAO</name>
<keyword evidence="1" id="KW-1133">Transmembrane helix</keyword>
<sequence>MGTLSIIDVILIFFGCAHAALMIILYILSLSTAEGTTMSKKMGNRNDKADEYFEKGKSMSNDVLKKRFGERQWVV</sequence>
<dbReference type="EMBL" id="FQVE01000002">
    <property type="protein sequence ID" value="SHF30074.1"/>
    <property type="molecule type" value="Genomic_DNA"/>
</dbReference>
<feature type="transmembrane region" description="Helical" evidence="1">
    <location>
        <begin position="6"/>
        <end position="28"/>
    </location>
</feature>
<gene>
    <name evidence="2" type="ORF">SAMN02787073_1935</name>
</gene>
<evidence type="ECO:0000313" key="3">
    <source>
        <dbReference type="Proteomes" id="UP000184108"/>
    </source>
</evidence>
<keyword evidence="1" id="KW-0472">Membrane</keyword>